<dbReference type="PANTHER" id="PTHR43544:SF12">
    <property type="entry name" value="NAD(P)-BINDING ROSSMANN-FOLD SUPERFAMILY PROTEIN"/>
    <property type="match status" value="1"/>
</dbReference>
<organism evidence="1 2">
    <name type="scientific">Idiomarina aquatica</name>
    <dbReference type="NCBI Taxonomy" id="1327752"/>
    <lineage>
        <taxon>Bacteria</taxon>
        <taxon>Pseudomonadati</taxon>
        <taxon>Pseudomonadota</taxon>
        <taxon>Gammaproteobacteria</taxon>
        <taxon>Alteromonadales</taxon>
        <taxon>Idiomarinaceae</taxon>
        <taxon>Idiomarina</taxon>
    </lineage>
</organism>
<dbReference type="InterPro" id="IPR002347">
    <property type="entry name" value="SDR_fam"/>
</dbReference>
<reference evidence="1 2" key="1">
    <citation type="submission" date="2019-03" db="EMBL/GenBank/DDBJ databases">
        <title>Freshwater and sediment microbial communities from various areas in North America, analyzing microbe dynamics in response to fracking.</title>
        <authorList>
            <person name="Lamendella R."/>
        </authorList>
    </citation>
    <scope>NUCLEOTIDE SEQUENCE [LARGE SCALE GENOMIC DNA]</scope>
    <source>
        <strain evidence="1 2">18_TX</strain>
    </source>
</reference>
<dbReference type="AlphaFoldDB" id="A0A4R6P3G4"/>
<gene>
    <name evidence="1" type="ORF">DEU29_11147</name>
</gene>
<dbReference type="PRINTS" id="PR00081">
    <property type="entry name" value="GDHRDH"/>
</dbReference>
<protein>
    <submittedName>
        <fullName evidence="1">NAD(P)-dependent dehydrogenase (Short-subunit alcohol dehydrogenase family)</fullName>
    </submittedName>
</protein>
<dbReference type="RefSeq" id="WP_133540024.1">
    <property type="nucleotide sequence ID" value="NZ_SNXI01000011.1"/>
</dbReference>
<dbReference type="Pfam" id="PF00106">
    <property type="entry name" value="adh_short"/>
    <property type="match status" value="1"/>
</dbReference>
<dbReference type="OrthoDB" id="9785826at2"/>
<dbReference type="InterPro" id="IPR036291">
    <property type="entry name" value="NAD(P)-bd_dom_sf"/>
</dbReference>
<evidence type="ECO:0000313" key="1">
    <source>
        <dbReference type="EMBL" id="TDP32107.1"/>
    </source>
</evidence>
<name>A0A4R6P3G4_9GAMM</name>
<dbReference type="SUPFAM" id="SSF51735">
    <property type="entry name" value="NAD(P)-binding Rossmann-fold domains"/>
    <property type="match status" value="1"/>
</dbReference>
<dbReference type="InterPro" id="IPR051468">
    <property type="entry name" value="Fungal_SecMetab_SDRs"/>
</dbReference>
<dbReference type="GO" id="GO:0016491">
    <property type="term" value="F:oxidoreductase activity"/>
    <property type="evidence" value="ECO:0007669"/>
    <property type="project" value="TreeGrafter"/>
</dbReference>
<accession>A0A4R6P3G4</accession>
<keyword evidence="2" id="KW-1185">Reference proteome</keyword>
<dbReference type="GO" id="GO:0005737">
    <property type="term" value="C:cytoplasm"/>
    <property type="evidence" value="ECO:0007669"/>
    <property type="project" value="TreeGrafter"/>
</dbReference>
<proteinExistence type="predicted"/>
<dbReference type="EMBL" id="SNXI01000011">
    <property type="protein sequence ID" value="TDP32107.1"/>
    <property type="molecule type" value="Genomic_DNA"/>
</dbReference>
<comment type="caution">
    <text evidence="1">The sequence shown here is derived from an EMBL/GenBank/DDBJ whole genome shotgun (WGS) entry which is preliminary data.</text>
</comment>
<dbReference type="PANTHER" id="PTHR43544">
    <property type="entry name" value="SHORT-CHAIN DEHYDROGENASE/REDUCTASE"/>
    <property type="match status" value="1"/>
</dbReference>
<dbReference type="Proteomes" id="UP000295531">
    <property type="component" value="Unassembled WGS sequence"/>
</dbReference>
<sequence length="238" mass="26166">MAMVVFGAAGGLGCAITERLVHEFPEQQVIAISRQPTKRRIAGVQYIALGEYSEQSLSQWVSNFKQTGAQLDGVVSTIGMLHDEEAFPEKQLADITADNLEKLFAVNAAAPMLILKHCQSLFDKKHKAFFVQLSAKVGSIEDNYLGGWYAYRASKAALNMLLKTASIELKRSHKKLVVAAIHPGTTDTRLSKPFQKRVPEGKLYSASLSAKRIVHVIKGLTPDKSGGLFHWDGVKLPY</sequence>
<evidence type="ECO:0000313" key="2">
    <source>
        <dbReference type="Proteomes" id="UP000295531"/>
    </source>
</evidence>
<dbReference type="Gene3D" id="3.40.50.720">
    <property type="entry name" value="NAD(P)-binding Rossmann-like Domain"/>
    <property type="match status" value="1"/>
</dbReference>